<name>A0A9P0G6G7_9CUCU</name>
<dbReference type="AlphaFoldDB" id="A0A9P0G6G7"/>
<sequence>MRKQQANDSDDTGHEVIYADHKSDGLNEMDPENSDQEFMQDVEPTIDPKSGTPNIEIGDFLLVKYCMKKTQKYYVGEVEEIVKGKYLTSFLRKKENGFTFPQVTDKDLIELEQVELKLPKPRTSETTARSSSIKQFQVDFGAYNVN</sequence>
<feature type="compositionally biased region" description="Basic and acidic residues" evidence="1">
    <location>
        <begin position="11"/>
        <end position="25"/>
    </location>
</feature>
<gene>
    <name evidence="2" type="ORF">PSYICH_LOCUS2746</name>
</gene>
<dbReference type="Proteomes" id="UP001153636">
    <property type="component" value="Chromosome 11"/>
</dbReference>
<feature type="compositionally biased region" description="Acidic residues" evidence="1">
    <location>
        <begin position="27"/>
        <end position="36"/>
    </location>
</feature>
<feature type="region of interest" description="Disordered" evidence="1">
    <location>
        <begin position="1"/>
        <end position="36"/>
    </location>
</feature>
<proteinExistence type="predicted"/>
<dbReference type="OrthoDB" id="6774632at2759"/>
<evidence type="ECO:0000256" key="1">
    <source>
        <dbReference type="SAM" id="MobiDB-lite"/>
    </source>
</evidence>
<dbReference type="EMBL" id="OV651823">
    <property type="protein sequence ID" value="CAH1101673.1"/>
    <property type="molecule type" value="Genomic_DNA"/>
</dbReference>
<reference evidence="2" key="1">
    <citation type="submission" date="2022-01" db="EMBL/GenBank/DDBJ databases">
        <authorList>
            <person name="King R."/>
        </authorList>
    </citation>
    <scope>NUCLEOTIDE SEQUENCE</scope>
</reference>
<protein>
    <submittedName>
        <fullName evidence="2">Uncharacterized protein</fullName>
    </submittedName>
</protein>
<evidence type="ECO:0000313" key="3">
    <source>
        <dbReference type="Proteomes" id="UP001153636"/>
    </source>
</evidence>
<evidence type="ECO:0000313" key="2">
    <source>
        <dbReference type="EMBL" id="CAH1101673.1"/>
    </source>
</evidence>
<keyword evidence="3" id="KW-1185">Reference proteome</keyword>
<accession>A0A9P0G6G7</accession>
<organism evidence="2 3">
    <name type="scientific">Psylliodes chrysocephalus</name>
    <dbReference type="NCBI Taxonomy" id="3402493"/>
    <lineage>
        <taxon>Eukaryota</taxon>
        <taxon>Metazoa</taxon>
        <taxon>Ecdysozoa</taxon>
        <taxon>Arthropoda</taxon>
        <taxon>Hexapoda</taxon>
        <taxon>Insecta</taxon>
        <taxon>Pterygota</taxon>
        <taxon>Neoptera</taxon>
        <taxon>Endopterygota</taxon>
        <taxon>Coleoptera</taxon>
        <taxon>Polyphaga</taxon>
        <taxon>Cucujiformia</taxon>
        <taxon>Chrysomeloidea</taxon>
        <taxon>Chrysomelidae</taxon>
        <taxon>Galerucinae</taxon>
        <taxon>Alticini</taxon>
        <taxon>Psylliodes</taxon>
    </lineage>
</organism>